<dbReference type="EMBL" id="CP029190">
    <property type="protein sequence ID" value="QES49067.1"/>
    <property type="molecule type" value="Genomic_DNA"/>
</dbReference>
<dbReference type="Proteomes" id="UP000325211">
    <property type="component" value="Chromosome"/>
</dbReference>
<proteinExistence type="predicted"/>
<gene>
    <name evidence="1" type="ORF">DEJ50_15890</name>
</gene>
<protein>
    <submittedName>
        <fullName evidence="1">Uncharacterized protein</fullName>
    </submittedName>
</protein>
<reference evidence="1 2" key="1">
    <citation type="submission" date="2018-05" db="EMBL/GenBank/DDBJ databases">
        <title>Streptomyces venezuelae.</title>
        <authorList>
            <person name="Kim W."/>
            <person name="Lee N."/>
            <person name="Cho B.-K."/>
        </authorList>
    </citation>
    <scope>NUCLEOTIDE SEQUENCE [LARGE SCALE GENOMIC DNA]</scope>
    <source>
        <strain evidence="1 2">ATCC 21782</strain>
    </source>
</reference>
<dbReference type="AlphaFoldDB" id="A0A5P2D4H1"/>
<accession>A0A5P2D4H1</accession>
<evidence type="ECO:0000313" key="1">
    <source>
        <dbReference type="EMBL" id="QES49067.1"/>
    </source>
</evidence>
<name>A0A5P2D4H1_STRVZ</name>
<organism evidence="1 2">
    <name type="scientific">Streptomyces venezuelae</name>
    <dbReference type="NCBI Taxonomy" id="54571"/>
    <lineage>
        <taxon>Bacteria</taxon>
        <taxon>Bacillati</taxon>
        <taxon>Actinomycetota</taxon>
        <taxon>Actinomycetes</taxon>
        <taxon>Kitasatosporales</taxon>
        <taxon>Streptomycetaceae</taxon>
        <taxon>Streptomyces</taxon>
    </lineage>
</organism>
<evidence type="ECO:0000313" key="2">
    <source>
        <dbReference type="Proteomes" id="UP000325211"/>
    </source>
</evidence>
<sequence>MGGAAVLALSGAGQAFAGAGENLDSTGIGTKAWSHGTNGQVAIKDTASDGYSVFTLYDRRNNTGLRLNNSNGNGTTVRSGMDESNYVRKVTACVDLWLTPDTCGNDDRPGDGF</sequence>